<dbReference type="RefSeq" id="WP_184365244.1">
    <property type="nucleotide sequence ID" value="NZ_BAAAKM010000068.1"/>
</dbReference>
<comment type="caution">
    <text evidence="2">The sequence shown here is derived from an EMBL/GenBank/DDBJ whole genome shotgun (WGS) entry which is preliminary data.</text>
</comment>
<gene>
    <name evidence="2" type="ORF">HNR07_002722</name>
</gene>
<proteinExistence type="predicted"/>
<dbReference type="AlphaFoldDB" id="A0A840WI51"/>
<protein>
    <submittedName>
        <fullName evidence="2">Uncharacterized protein</fullName>
    </submittedName>
</protein>
<dbReference type="Proteomes" id="UP000579647">
    <property type="component" value="Unassembled WGS sequence"/>
</dbReference>
<name>A0A840WI51_9ACTN</name>
<evidence type="ECO:0000313" key="2">
    <source>
        <dbReference type="EMBL" id="MBB5491585.1"/>
    </source>
</evidence>
<evidence type="ECO:0000256" key="1">
    <source>
        <dbReference type="SAM" id="MobiDB-lite"/>
    </source>
</evidence>
<reference evidence="2 3" key="1">
    <citation type="submission" date="2020-08" db="EMBL/GenBank/DDBJ databases">
        <title>Sequencing the genomes of 1000 actinobacteria strains.</title>
        <authorList>
            <person name="Klenk H.-P."/>
        </authorList>
    </citation>
    <scope>NUCLEOTIDE SEQUENCE [LARGE SCALE GENOMIC DNA]</scope>
    <source>
        <strain evidence="2 3">DSM 44598</strain>
    </source>
</reference>
<feature type="compositionally biased region" description="Basic and acidic residues" evidence="1">
    <location>
        <begin position="1"/>
        <end position="19"/>
    </location>
</feature>
<sequence>MATPHSHDQLSRSARERPSASKRTGPALTPEDLVPHLLGLARSLRQGDGRTPPGPMPHEGSA</sequence>
<dbReference type="EMBL" id="JACHDO010000001">
    <property type="protein sequence ID" value="MBB5491585.1"/>
    <property type="molecule type" value="Genomic_DNA"/>
</dbReference>
<evidence type="ECO:0000313" key="3">
    <source>
        <dbReference type="Proteomes" id="UP000579647"/>
    </source>
</evidence>
<keyword evidence="3" id="KW-1185">Reference proteome</keyword>
<accession>A0A840WI51</accession>
<organism evidence="2 3">
    <name type="scientific">Nocardiopsis metallicus</name>
    <dbReference type="NCBI Taxonomy" id="179819"/>
    <lineage>
        <taxon>Bacteria</taxon>
        <taxon>Bacillati</taxon>
        <taxon>Actinomycetota</taxon>
        <taxon>Actinomycetes</taxon>
        <taxon>Streptosporangiales</taxon>
        <taxon>Nocardiopsidaceae</taxon>
        <taxon>Nocardiopsis</taxon>
    </lineage>
</organism>
<feature type="region of interest" description="Disordered" evidence="1">
    <location>
        <begin position="1"/>
        <end position="62"/>
    </location>
</feature>